<protein>
    <submittedName>
        <fullName evidence="1">Uncharacterized protein</fullName>
    </submittedName>
</protein>
<name>A0AAD7R4A6_9TELE</name>
<evidence type="ECO:0000313" key="2">
    <source>
        <dbReference type="Proteomes" id="UP001221898"/>
    </source>
</evidence>
<comment type="caution">
    <text evidence="1">The sequence shown here is derived from an EMBL/GenBank/DDBJ whole genome shotgun (WGS) entry which is preliminary data.</text>
</comment>
<proteinExistence type="predicted"/>
<reference evidence="1" key="1">
    <citation type="journal article" date="2023" name="Science">
        <title>Genome structures resolve the early diversification of teleost fishes.</title>
        <authorList>
            <person name="Parey E."/>
            <person name="Louis A."/>
            <person name="Montfort J."/>
            <person name="Bouchez O."/>
            <person name="Roques C."/>
            <person name="Iampietro C."/>
            <person name="Lluch J."/>
            <person name="Castinel A."/>
            <person name="Donnadieu C."/>
            <person name="Desvignes T."/>
            <person name="Floi Bucao C."/>
            <person name="Jouanno E."/>
            <person name="Wen M."/>
            <person name="Mejri S."/>
            <person name="Dirks R."/>
            <person name="Jansen H."/>
            <person name="Henkel C."/>
            <person name="Chen W.J."/>
            <person name="Zahm M."/>
            <person name="Cabau C."/>
            <person name="Klopp C."/>
            <person name="Thompson A.W."/>
            <person name="Robinson-Rechavi M."/>
            <person name="Braasch I."/>
            <person name="Lecointre G."/>
            <person name="Bobe J."/>
            <person name="Postlethwait J.H."/>
            <person name="Berthelot C."/>
            <person name="Roest Crollius H."/>
            <person name="Guiguen Y."/>
        </authorList>
    </citation>
    <scope>NUCLEOTIDE SEQUENCE</scope>
    <source>
        <strain evidence="1">NC1722</strain>
    </source>
</reference>
<dbReference type="EMBL" id="JAINUG010000684">
    <property type="protein sequence ID" value="KAJ8362361.1"/>
    <property type="molecule type" value="Genomic_DNA"/>
</dbReference>
<sequence>MEHSIEEVRRQSRETVELILRSGKRIPRQLAVQDQQLIDEEDGDEEEVIPQFPLVEKAGRIQTQPYQDRSGNPVNARGGPFNCPFGNRLCEYGVRGGAGWEYWNYHPLASKLVEDPRFRAGYVGDSPDRGDGANGTRGSDPIRCTSCGLRRPLLRNDPLRCAEHLGR</sequence>
<gene>
    <name evidence="1" type="ORF">AAFF_G00378240</name>
</gene>
<dbReference type="Proteomes" id="UP001221898">
    <property type="component" value="Unassembled WGS sequence"/>
</dbReference>
<keyword evidence="2" id="KW-1185">Reference proteome</keyword>
<dbReference type="AlphaFoldDB" id="A0AAD7R4A6"/>
<organism evidence="1 2">
    <name type="scientific">Aldrovandia affinis</name>
    <dbReference type="NCBI Taxonomy" id="143900"/>
    <lineage>
        <taxon>Eukaryota</taxon>
        <taxon>Metazoa</taxon>
        <taxon>Chordata</taxon>
        <taxon>Craniata</taxon>
        <taxon>Vertebrata</taxon>
        <taxon>Euteleostomi</taxon>
        <taxon>Actinopterygii</taxon>
        <taxon>Neopterygii</taxon>
        <taxon>Teleostei</taxon>
        <taxon>Notacanthiformes</taxon>
        <taxon>Halosauridae</taxon>
        <taxon>Aldrovandia</taxon>
    </lineage>
</organism>
<accession>A0AAD7R4A6</accession>
<evidence type="ECO:0000313" key="1">
    <source>
        <dbReference type="EMBL" id="KAJ8362361.1"/>
    </source>
</evidence>